<organism evidence="1 2">
    <name type="scientific">Austropuccinia psidii MF-1</name>
    <dbReference type="NCBI Taxonomy" id="1389203"/>
    <lineage>
        <taxon>Eukaryota</taxon>
        <taxon>Fungi</taxon>
        <taxon>Dikarya</taxon>
        <taxon>Basidiomycota</taxon>
        <taxon>Pucciniomycotina</taxon>
        <taxon>Pucciniomycetes</taxon>
        <taxon>Pucciniales</taxon>
        <taxon>Sphaerophragmiaceae</taxon>
        <taxon>Austropuccinia</taxon>
    </lineage>
</organism>
<gene>
    <name evidence="1" type="ORF">O181_090473</name>
</gene>
<comment type="caution">
    <text evidence="1">The sequence shown here is derived from an EMBL/GenBank/DDBJ whole genome shotgun (WGS) entry which is preliminary data.</text>
</comment>
<proteinExistence type="predicted"/>
<sequence>MNGARAYTPPICVLKFWFDKAGYLKNVEALTGGKSDPYVRLMRSGTYKAVHQLAHRVGGNHLGLLIVLLISRGTSSPIDCHRHSKRQTLMAINQSISPAEIAELIHVALCHQWRKATWSSLITKRVRQTTVGPRGTIIMSQSFSGSIKTRKLKSSRTYFKRHLEFGQG</sequence>
<name>A0A9Q3P6J1_9BASI</name>
<dbReference type="OrthoDB" id="9895617at2759"/>
<evidence type="ECO:0000313" key="1">
    <source>
        <dbReference type="EMBL" id="MBW0550758.1"/>
    </source>
</evidence>
<dbReference type="Proteomes" id="UP000765509">
    <property type="component" value="Unassembled WGS sequence"/>
</dbReference>
<reference evidence="1" key="1">
    <citation type="submission" date="2021-03" db="EMBL/GenBank/DDBJ databases">
        <title>Draft genome sequence of rust myrtle Austropuccinia psidii MF-1, a brazilian biotype.</title>
        <authorList>
            <person name="Quecine M.C."/>
            <person name="Pachon D.M.R."/>
            <person name="Bonatelli M.L."/>
            <person name="Correr F.H."/>
            <person name="Franceschini L.M."/>
            <person name="Leite T.F."/>
            <person name="Margarido G.R.A."/>
            <person name="Almeida C.A."/>
            <person name="Ferrarezi J.A."/>
            <person name="Labate C.A."/>
        </authorList>
    </citation>
    <scope>NUCLEOTIDE SEQUENCE</scope>
    <source>
        <strain evidence="1">MF-1</strain>
    </source>
</reference>
<dbReference type="EMBL" id="AVOT02056421">
    <property type="protein sequence ID" value="MBW0550758.1"/>
    <property type="molecule type" value="Genomic_DNA"/>
</dbReference>
<keyword evidence="2" id="KW-1185">Reference proteome</keyword>
<protein>
    <submittedName>
        <fullName evidence="1">Uncharacterized protein</fullName>
    </submittedName>
</protein>
<dbReference type="AlphaFoldDB" id="A0A9Q3P6J1"/>
<accession>A0A9Q3P6J1</accession>
<evidence type="ECO:0000313" key="2">
    <source>
        <dbReference type="Proteomes" id="UP000765509"/>
    </source>
</evidence>